<feature type="transmembrane region" description="Helical" evidence="1">
    <location>
        <begin position="12"/>
        <end position="31"/>
    </location>
</feature>
<dbReference type="EMBL" id="PUTQ01000024">
    <property type="protein sequence ID" value="RCF47706.1"/>
    <property type="molecule type" value="Genomic_DNA"/>
</dbReference>
<evidence type="ECO:0000313" key="4">
    <source>
        <dbReference type="Proteomes" id="UP000253075"/>
    </source>
</evidence>
<feature type="domain" description="Chlorhexidine efflux transporter" evidence="2">
    <location>
        <begin position="2"/>
        <end position="63"/>
    </location>
</feature>
<feature type="transmembrane region" description="Helical" evidence="1">
    <location>
        <begin position="37"/>
        <end position="57"/>
    </location>
</feature>
<feature type="domain" description="Chlorhexidine efflux transporter" evidence="2">
    <location>
        <begin position="72"/>
        <end position="134"/>
    </location>
</feature>
<gene>
    <name evidence="3" type="ORF">C6C11_16270</name>
</gene>
<protein>
    <recommendedName>
        <fullName evidence="2">Chlorhexidine efflux transporter domain-containing protein</fullName>
    </recommendedName>
</protein>
<accession>A0ABD7G571</accession>
<dbReference type="Pfam" id="PF05232">
    <property type="entry name" value="BTP"/>
    <property type="match status" value="2"/>
</dbReference>
<dbReference type="RefSeq" id="WP_011704738.1">
    <property type="nucleotide sequence ID" value="NZ_AP022206.1"/>
</dbReference>
<dbReference type="KEGG" id="ahi:VU14_18560"/>
<reference evidence="3 4" key="1">
    <citation type="journal article" date="2018" name="PLoS ONE">
        <title>Phenotypic characterization and whole genome analysis of extended-spectrum beta-lactamase-producing bacteria isolated from dogs in Germany.</title>
        <authorList>
            <person name="Boehmer T."/>
            <person name="Vogler A.J."/>
            <person name="Thomas A."/>
            <person name="Sauer S."/>
            <person name="Hergenroether M."/>
            <person name="Straubinger R.K."/>
            <person name="Birdsell D."/>
            <person name="Keim P."/>
            <person name="Sahl J.W."/>
            <person name="Williamson C.H."/>
            <person name="Riehm J.M."/>
        </authorList>
    </citation>
    <scope>NUCLEOTIDE SEQUENCE [LARGE SCALE GENOMIC DNA]</scope>
    <source>
        <strain evidence="3 4">AFG_SD03_1510_Ahy_093</strain>
    </source>
</reference>
<dbReference type="NCBIfam" id="NF033664">
    <property type="entry name" value="PACE_transport"/>
    <property type="match status" value="1"/>
</dbReference>
<keyword evidence="1" id="KW-1133">Transmembrane helix</keyword>
<dbReference type="InterPro" id="IPR007896">
    <property type="entry name" value="BTP_bacteria"/>
</dbReference>
<keyword evidence="1" id="KW-0472">Membrane</keyword>
<name>A0ABD7G571_AERHY</name>
<evidence type="ECO:0000313" key="3">
    <source>
        <dbReference type="EMBL" id="RCF47706.1"/>
    </source>
</evidence>
<dbReference type="InterPro" id="IPR058208">
    <property type="entry name" value="PACE"/>
</dbReference>
<dbReference type="GeneID" id="4487948"/>
<evidence type="ECO:0000259" key="2">
    <source>
        <dbReference type="Pfam" id="PF05232"/>
    </source>
</evidence>
<organism evidence="3 4">
    <name type="scientific">Aeromonas hydrophila</name>
    <dbReference type="NCBI Taxonomy" id="644"/>
    <lineage>
        <taxon>Bacteria</taxon>
        <taxon>Pseudomonadati</taxon>
        <taxon>Pseudomonadota</taxon>
        <taxon>Gammaproteobacteria</taxon>
        <taxon>Aeromonadales</taxon>
        <taxon>Aeromonadaceae</taxon>
        <taxon>Aeromonas</taxon>
    </lineage>
</organism>
<proteinExistence type="predicted"/>
<dbReference type="AlphaFoldDB" id="A0ABD7G571"/>
<feature type="transmembrane region" description="Helical" evidence="1">
    <location>
        <begin position="105"/>
        <end position="124"/>
    </location>
</feature>
<dbReference type="KEGG" id="aaj:BOQ57_03900"/>
<sequence>MRTRNDRIRHAIGFEVIGLLIAAPLASWVTGIELSHMGPLAILFSVLATVWNYVYNIGFDKLLLKYQGHPHKTLWQRVVHAFGFEGGFMALTLPVIAWWLDLALLAALALNIGFVTFYLVYAFIYNWSYDKVYPIPGQWQQNALG</sequence>
<comment type="caution">
    <text evidence="3">The sequence shown here is derived from an EMBL/GenBank/DDBJ whole genome shotgun (WGS) entry which is preliminary data.</text>
</comment>
<feature type="transmembrane region" description="Helical" evidence="1">
    <location>
        <begin position="78"/>
        <end position="99"/>
    </location>
</feature>
<evidence type="ECO:0000256" key="1">
    <source>
        <dbReference type="SAM" id="Phobius"/>
    </source>
</evidence>
<keyword evidence="1" id="KW-0812">Transmembrane</keyword>
<dbReference type="Proteomes" id="UP000253075">
    <property type="component" value="Unassembled WGS sequence"/>
</dbReference>
<reference evidence="4" key="2">
    <citation type="submission" date="2018-02" db="EMBL/GenBank/DDBJ databases">
        <title>Phenotypic characterization and whole genome analysis of multidrug-resistant, extended-spectrum beta-lactamase-producing bacteria isolated from dogs in Germany.</title>
        <authorList>
            <person name="Williamson C."/>
        </authorList>
    </citation>
    <scope>NUCLEOTIDE SEQUENCE [LARGE SCALE GENOMIC DNA]</scope>
    <source>
        <strain evidence="4">AFG_SD03_1510_Ahy_093</strain>
    </source>
</reference>
<dbReference type="KEGG" id="ahh:RY45_04440"/>